<name>A0AAN8WKZ0_HALRR</name>
<dbReference type="Proteomes" id="UP001381693">
    <property type="component" value="Unassembled WGS sequence"/>
</dbReference>
<reference evidence="2 3" key="1">
    <citation type="submission" date="2023-11" db="EMBL/GenBank/DDBJ databases">
        <title>Halocaridina rubra genome assembly.</title>
        <authorList>
            <person name="Smith C."/>
        </authorList>
    </citation>
    <scope>NUCLEOTIDE SEQUENCE [LARGE SCALE GENOMIC DNA]</scope>
    <source>
        <strain evidence="2">EP-1</strain>
        <tissue evidence="2">Whole</tissue>
    </source>
</reference>
<proteinExistence type="predicted"/>
<dbReference type="AlphaFoldDB" id="A0AAN8WKZ0"/>
<gene>
    <name evidence="2" type="ORF">SK128_006042</name>
</gene>
<keyword evidence="3" id="KW-1185">Reference proteome</keyword>
<evidence type="ECO:0000313" key="2">
    <source>
        <dbReference type="EMBL" id="KAK7063015.1"/>
    </source>
</evidence>
<keyword evidence="1" id="KW-0472">Membrane</keyword>
<keyword evidence="1" id="KW-0812">Transmembrane</keyword>
<evidence type="ECO:0000256" key="1">
    <source>
        <dbReference type="SAM" id="Phobius"/>
    </source>
</evidence>
<comment type="caution">
    <text evidence="2">The sequence shown here is derived from an EMBL/GenBank/DDBJ whole genome shotgun (WGS) entry which is preliminary data.</text>
</comment>
<evidence type="ECO:0000313" key="3">
    <source>
        <dbReference type="Proteomes" id="UP001381693"/>
    </source>
</evidence>
<sequence>MCLPLLPQLNKLPTSIEVLGSGAAAVATAVLINVGVSLFSSKTGISLRRRRQLENSLEENEIMVEELVKLWAALEDLDECRVRAWCRLGGWLGSYRGGSLLAILARYLFSPHFEPEMNHVVKGALYNSDCKQWMCGRNLSDAK</sequence>
<dbReference type="EMBL" id="JAXCGZ010020975">
    <property type="protein sequence ID" value="KAK7063015.1"/>
    <property type="molecule type" value="Genomic_DNA"/>
</dbReference>
<keyword evidence="1" id="KW-1133">Transmembrane helix</keyword>
<accession>A0AAN8WKZ0</accession>
<organism evidence="2 3">
    <name type="scientific">Halocaridina rubra</name>
    <name type="common">Hawaiian red shrimp</name>
    <dbReference type="NCBI Taxonomy" id="373956"/>
    <lineage>
        <taxon>Eukaryota</taxon>
        <taxon>Metazoa</taxon>
        <taxon>Ecdysozoa</taxon>
        <taxon>Arthropoda</taxon>
        <taxon>Crustacea</taxon>
        <taxon>Multicrustacea</taxon>
        <taxon>Malacostraca</taxon>
        <taxon>Eumalacostraca</taxon>
        <taxon>Eucarida</taxon>
        <taxon>Decapoda</taxon>
        <taxon>Pleocyemata</taxon>
        <taxon>Caridea</taxon>
        <taxon>Atyoidea</taxon>
        <taxon>Atyidae</taxon>
        <taxon>Halocaridina</taxon>
    </lineage>
</organism>
<protein>
    <submittedName>
        <fullName evidence="2">Uncharacterized protein</fullName>
    </submittedName>
</protein>
<feature type="transmembrane region" description="Helical" evidence="1">
    <location>
        <begin position="20"/>
        <end position="41"/>
    </location>
</feature>